<dbReference type="InterPro" id="IPR010541">
    <property type="entry name" value="Prp3_C"/>
</dbReference>
<dbReference type="Proteomes" id="UP000054107">
    <property type="component" value="Unassembled WGS sequence"/>
</dbReference>
<sequence length="620" mass="69962">MTHEWLFVRSKLRWKIVSSPFLLLTKLCEVQIMDPKQQAIIDAKRAEILAKLQKFQKPGGSLNPAATPAQTRPQPPQSHSSTPTQTQTSAPSQSRHKSSRAPPAKKVVPIPAPPSAGTSGGLNLVELQRRIAEAKTRLTGGPTGGRTIIGGPSTRTNETKPPGMPFDKSGKIDLKAMMDTGIIPRRETTNSKAMQRAKQSATHSIPAAAEKKPLKILDEVPAEFTDPTKNPYFDPSMEVKVAPKSRRSRQLKFVQPGKYIDIANQERAKAQLEKLKQEITESVKKAGMQTELDVSDKVIKRDAPPAVEWWDAPFLTNKTYDDLNENEINPDNFDALVTMYVHHPVIIQPPGEVDATPVVRSLMLTTKERKKMRRQRRAEALKDKRDKIRLGLLEPDAPKVKISNLMRVLGEEAIQDPTKVEAKVRKEMELRQKMHDKANEQRKLTPEERRAKILNKLKDDQKTSNEVAVFKIKSCSHPKLRYKIEVNAQQHQLTGIVIVHPKCNIVIVEGGPKAIKAYKKLMLRRIDWNDMPPPKNLEADEAAMDIDQTNPYGLADGEENKCFLVWTGQVKSKSFKKFTWRSFESEKMAREELGKWNVENYWDVALASTDEELAARQPQL</sequence>
<dbReference type="EMBL" id="LN733663">
    <property type="protein sequence ID" value="CEP17425.1"/>
    <property type="molecule type" value="Genomic_DNA"/>
</dbReference>
<organism evidence="8 9">
    <name type="scientific">Parasitella parasitica</name>
    <dbReference type="NCBI Taxonomy" id="35722"/>
    <lineage>
        <taxon>Eukaryota</taxon>
        <taxon>Fungi</taxon>
        <taxon>Fungi incertae sedis</taxon>
        <taxon>Mucoromycota</taxon>
        <taxon>Mucoromycotina</taxon>
        <taxon>Mucoromycetes</taxon>
        <taxon>Mucorales</taxon>
        <taxon>Mucorineae</taxon>
        <taxon>Mucoraceae</taxon>
        <taxon>Parasitella</taxon>
    </lineage>
</organism>
<dbReference type="OrthoDB" id="10264544at2759"/>
<protein>
    <submittedName>
        <fullName evidence="8">Uncharacterized protein</fullName>
    </submittedName>
</protein>
<keyword evidence="9" id="KW-1185">Reference proteome</keyword>
<evidence type="ECO:0000256" key="1">
    <source>
        <dbReference type="ARBA" id="ARBA00004123"/>
    </source>
</evidence>
<dbReference type="GO" id="GO:0000398">
    <property type="term" value="P:mRNA splicing, via spliceosome"/>
    <property type="evidence" value="ECO:0007669"/>
    <property type="project" value="InterPro"/>
</dbReference>
<dbReference type="Pfam" id="PF06544">
    <property type="entry name" value="Prp3_C"/>
    <property type="match status" value="1"/>
</dbReference>
<dbReference type="STRING" id="35722.A0A0B7NPH9"/>
<feature type="domain" description="Small nuclear ribonucleoprotein Prp3 C-terminal" evidence="6">
    <location>
        <begin position="468"/>
        <end position="605"/>
    </location>
</feature>
<comment type="subcellular location">
    <subcellularLocation>
        <location evidence="1">Nucleus</location>
    </subcellularLocation>
</comment>
<evidence type="ECO:0000313" key="8">
    <source>
        <dbReference type="EMBL" id="CEP17425.1"/>
    </source>
</evidence>
<evidence type="ECO:0000259" key="6">
    <source>
        <dbReference type="Pfam" id="PF06544"/>
    </source>
</evidence>
<evidence type="ECO:0000256" key="5">
    <source>
        <dbReference type="SAM" id="MobiDB-lite"/>
    </source>
</evidence>
<keyword evidence="3" id="KW-0508">mRNA splicing</keyword>
<evidence type="ECO:0000256" key="4">
    <source>
        <dbReference type="ARBA" id="ARBA00023242"/>
    </source>
</evidence>
<dbReference type="InterPro" id="IPR013881">
    <property type="entry name" value="Pre-mRNA_splic_Prp3_dom"/>
</dbReference>
<evidence type="ECO:0000256" key="2">
    <source>
        <dbReference type="ARBA" id="ARBA00022664"/>
    </source>
</evidence>
<feature type="region of interest" description="Disordered" evidence="5">
    <location>
        <begin position="137"/>
        <end position="170"/>
    </location>
</feature>
<dbReference type="Pfam" id="PF08572">
    <property type="entry name" value="PRP3"/>
    <property type="match status" value="1"/>
</dbReference>
<dbReference type="GO" id="GO:0046540">
    <property type="term" value="C:U4/U6 x U5 tri-snRNP complex"/>
    <property type="evidence" value="ECO:0007669"/>
    <property type="project" value="InterPro"/>
</dbReference>
<feature type="region of interest" description="Disordered" evidence="5">
    <location>
        <begin position="57"/>
        <end position="121"/>
    </location>
</feature>
<dbReference type="PANTHER" id="PTHR14212">
    <property type="entry name" value="U4/U6-ASSOCIATED RNA SPLICING FACTOR-RELATED"/>
    <property type="match status" value="1"/>
</dbReference>
<evidence type="ECO:0000259" key="7">
    <source>
        <dbReference type="Pfam" id="PF08572"/>
    </source>
</evidence>
<feature type="domain" description="Pre-mRNA-splicing factor 3" evidence="7">
    <location>
        <begin position="230"/>
        <end position="445"/>
    </location>
</feature>
<keyword evidence="2" id="KW-0507">mRNA processing</keyword>
<gene>
    <name evidence="8" type="primary">PARPA_11721.1 scaffold 44482</name>
</gene>
<feature type="compositionally biased region" description="Low complexity" evidence="5">
    <location>
        <begin position="64"/>
        <end position="93"/>
    </location>
</feature>
<keyword evidence="4" id="KW-0539">Nucleus</keyword>
<reference evidence="8 9" key="1">
    <citation type="submission" date="2014-09" db="EMBL/GenBank/DDBJ databases">
        <authorList>
            <person name="Ellenberger Sabrina"/>
        </authorList>
    </citation>
    <scope>NUCLEOTIDE SEQUENCE [LARGE SCALE GENOMIC DNA]</scope>
    <source>
        <strain evidence="8 9">CBS 412.66</strain>
    </source>
</reference>
<evidence type="ECO:0000256" key="3">
    <source>
        <dbReference type="ARBA" id="ARBA00023187"/>
    </source>
</evidence>
<dbReference type="PANTHER" id="PTHR14212:SF0">
    <property type="entry name" value="U4_U6 SMALL NUCLEAR RIBONUCLEOPROTEIN PRP3"/>
    <property type="match status" value="1"/>
</dbReference>
<dbReference type="InterPro" id="IPR027104">
    <property type="entry name" value="Prp3"/>
</dbReference>
<dbReference type="AlphaFoldDB" id="A0A0B7NPH9"/>
<name>A0A0B7NPH9_9FUNG</name>
<accession>A0A0B7NPH9</accession>
<proteinExistence type="predicted"/>
<dbReference type="CDD" id="cd24162">
    <property type="entry name" value="Prp3_C"/>
    <property type="match status" value="1"/>
</dbReference>
<evidence type="ECO:0000313" key="9">
    <source>
        <dbReference type="Proteomes" id="UP000054107"/>
    </source>
</evidence>